<proteinExistence type="predicted"/>
<sequence>MDWTSIICAVVALLGTAIGSYSGLRLTSYRVEQLEKKVDKHNRFAERVPIMEEQIKVINHRISDLEHLEHLAGGEPR</sequence>
<name>A0A8S5MAE2_9CAUD</name>
<protein>
    <submittedName>
        <fullName evidence="1">Hemolysin XhlA</fullName>
    </submittedName>
</protein>
<evidence type="ECO:0000313" key="1">
    <source>
        <dbReference type="EMBL" id="DAD79277.1"/>
    </source>
</evidence>
<organism evidence="1">
    <name type="scientific">Myoviridae sp. ctRPH1</name>
    <dbReference type="NCBI Taxonomy" id="2826650"/>
    <lineage>
        <taxon>Viruses</taxon>
        <taxon>Duplodnaviria</taxon>
        <taxon>Heunggongvirae</taxon>
        <taxon>Uroviricota</taxon>
        <taxon>Caudoviricetes</taxon>
    </lineage>
</organism>
<dbReference type="EMBL" id="BK014862">
    <property type="protein sequence ID" value="DAD79277.1"/>
    <property type="molecule type" value="Genomic_DNA"/>
</dbReference>
<accession>A0A8S5MAE2</accession>
<reference evidence="1" key="1">
    <citation type="journal article" date="2021" name="Proc. Natl. Acad. Sci. U.S.A.">
        <title>A Catalog of Tens of Thousands of Viruses from Human Metagenomes Reveals Hidden Associations with Chronic Diseases.</title>
        <authorList>
            <person name="Tisza M.J."/>
            <person name="Buck C.B."/>
        </authorList>
    </citation>
    <scope>NUCLEOTIDE SEQUENCE</scope>
    <source>
        <strain evidence="1">CtRPH1</strain>
    </source>
</reference>